<evidence type="ECO:0000313" key="8">
    <source>
        <dbReference type="EMBL" id="EES53965.1"/>
    </source>
</evidence>
<dbReference type="Gene3D" id="3.30.160.60">
    <property type="entry name" value="Classic Zinc Finger"/>
    <property type="match status" value="1"/>
</dbReference>
<dbReference type="EC" id="4.2.2.29" evidence="7"/>
<dbReference type="NCBIfam" id="TIGR00247">
    <property type="entry name" value="endolytic transglycosylase MltG"/>
    <property type="match status" value="1"/>
</dbReference>
<keyword evidence="9" id="KW-1185">Reference proteome</keyword>
<keyword evidence="3 7" id="KW-1133">Transmembrane helix</keyword>
<dbReference type="Pfam" id="PF02618">
    <property type="entry name" value="YceG"/>
    <property type="match status" value="1"/>
</dbReference>
<keyword evidence="5 7" id="KW-0456">Lyase</keyword>
<evidence type="ECO:0000256" key="6">
    <source>
        <dbReference type="ARBA" id="ARBA00023316"/>
    </source>
</evidence>
<dbReference type="AlphaFoldDB" id="C6HU37"/>
<dbReference type="PANTHER" id="PTHR30518:SF2">
    <property type="entry name" value="ENDOLYTIC MUREIN TRANSGLYCOSYLASE"/>
    <property type="match status" value="1"/>
</dbReference>
<dbReference type="PANTHER" id="PTHR30518">
    <property type="entry name" value="ENDOLYTIC MUREIN TRANSGLYCOSYLASE"/>
    <property type="match status" value="1"/>
</dbReference>
<dbReference type="HAMAP" id="MF_02065">
    <property type="entry name" value="MltG"/>
    <property type="match status" value="1"/>
</dbReference>
<dbReference type="Proteomes" id="UP000009374">
    <property type="component" value="Unassembled WGS sequence"/>
</dbReference>
<comment type="function">
    <text evidence="7">Functions as a peptidoglycan terminase that cleaves nascent peptidoglycan strands endolytically to terminate their elongation.</text>
</comment>
<dbReference type="InterPro" id="IPR003770">
    <property type="entry name" value="MLTG-like"/>
</dbReference>
<organism evidence="8 9">
    <name type="scientific">Leptospirillum ferrodiazotrophum</name>
    <dbReference type="NCBI Taxonomy" id="412449"/>
    <lineage>
        <taxon>Bacteria</taxon>
        <taxon>Pseudomonadati</taxon>
        <taxon>Nitrospirota</taxon>
        <taxon>Nitrospiria</taxon>
        <taxon>Nitrospirales</taxon>
        <taxon>Nitrospiraceae</taxon>
        <taxon>Leptospirillum</taxon>
    </lineage>
</organism>
<keyword evidence="4 7" id="KW-0472">Membrane</keyword>
<dbReference type="GO" id="GO:0005886">
    <property type="term" value="C:plasma membrane"/>
    <property type="evidence" value="ECO:0007669"/>
    <property type="project" value="UniProtKB-UniRule"/>
</dbReference>
<keyword evidence="2 7" id="KW-0812">Transmembrane</keyword>
<evidence type="ECO:0000256" key="5">
    <source>
        <dbReference type="ARBA" id="ARBA00023239"/>
    </source>
</evidence>
<dbReference type="CDD" id="cd08010">
    <property type="entry name" value="MltG_like"/>
    <property type="match status" value="1"/>
</dbReference>
<evidence type="ECO:0000256" key="2">
    <source>
        <dbReference type="ARBA" id="ARBA00022692"/>
    </source>
</evidence>
<evidence type="ECO:0000256" key="4">
    <source>
        <dbReference type="ARBA" id="ARBA00023136"/>
    </source>
</evidence>
<protein>
    <recommendedName>
        <fullName evidence="7">Endolytic murein transglycosylase</fullName>
        <ecNumber evidence="7">4.2.2.29</ecNumber>
    </recommendedName>
    <alternativeName>
        <fullName evidence="7">Peptidoglycan lytic transglycosylase</fullName>
    </alternativeName>
    <alternativeName>
        <fullName evidence="7">Peptidoglycan polymerization terminase</fullName>
    </alternativeName>
</protein>
<name>C6HU37_9BACT</name>
<keyword evidence="1 7" id="KW-1003">Cell membrane</keyword>
<dbReference type="GO" id="GO:0008932">
    <property type="term" value="F:lytic endotransglycosylase activity"/>
    <property type="evidence" value="ECO:0007669"/>
    <property type="project" value="UniProtKB-UniRule"/>
</dbReference>
<proteinExistence type="inferred from homology"/>
<sequence length="345" mass="38036">MSLSSRMDQLRRVTLGLLVALALFLLWSADAFFGESGFTGPPFLLTVSHGTPFRTVVKALARRGVITKPETVILWGDLLGLSRAIREGDYEISGEDRPVKILWNLVAGQRYYRKLTVPEGFTVSQVAARMARLGIGTVDQDLALMSDANFLQQLHVPSTSLEGYLFPNTYYFSRGTSPREVLSMMVSRFWHVMTPTWQSQSAVQGLTLPQAVTLASIVQKEAGTSGDMPLVAGVFLNRLRSGMKLQSDPTVLYVLPGHHHLTASDLKIDSPYNTYLHEGLPPTPIANPGAQALHAVLFAEKVPYYYFVSAGPGSPSIFSRTLADHDRAISRIMKDKRRAARETGQ</sequence>
<dbReference type="GO" id="GO:0009252">
    <property type="term" value="P:peptidoglycan biosynthetic process"/>
    <property type="evidence" value="ECO:0007669"/>
    <property type="project" value="UniProtKB-UniRule"/>
</dbReference>
<gene>
    <name evidence="7" type="primary">mltG</name>
    <name evidence="8" type="ORF">UBAL3_44810102</name>
</gene>
<dbReference type="Gene3D" id="3.30.1490.480">
    <property type="entry name" value="Endolytic murein transglycosylase"/>
    <property type="match status" value="1"/>
</dbReference>
<keyword evidence="6 7" id="KW-0961">Cell wall biogenesis/degradation</keyword>
<comment type="catalytic activity">
    <reaction evidence="7">
        <text>a peptidoglycan chain = a peptidoglycan chain with N-acetyl-1,6-anhydromuramyl-[peptide] at the reducing end + a peptidoglycan chain with N-acetylglucosamine at the non-reducing end.</text>
        <dbReference type="EC" id="4.2.2.29"/>
    </reaction>
</comment>
<evidence type="ECO:0000256" key="1">
    <source>
        <dbReference type="ARBA" id="ARBA00022475"/>
    </source>
</evidence>
<comment type="similarity">
    <text evidence="7">Belongs to the transglycosylase MltG family.</text>
</comment>
<dbReference type="EMBL" id="GG693852">
    <property type="protein sequence ID" value="EES53965.1"/>
    <property type="molecule type" value="Genomic_DNA"/>
</dbReference>
<evidence type="ECO:0000256" key="3">
    <source>
        <dbReference type="ARBA" id="ARBA00022989"/>
    </source>
</evidence>
<dbReference type="GO" id="GO:0071555">
    <property type="term" value="P:cell wall organization"/>
    <property type="evidence" value="ECO:0007669"/>
    <property type="project" value="UniProtKB-KW"/>
</dbReference>
<accession>C6HU37</accession>
<evidence type="ECO:0000256" key="7">
    <source>
        <dbReference type="HAMAP-Rule" id="MF_02065"/>
    </source>
</evidence>
<reference evidence="8 9" key="1">
    <citation type="journal article" date="2009" name="Appl. Environ. Microbiol.">
        <title>Community genomic and proteomic analyses of chemoautotrophic iron-oxidizing "Leptospirillum rubarum" (Group II) and "Leptospirillum ferrodiazotrophum" (Group III) bacteria in acid mine drainage biofilms.</title>
        <authorList>
            <person name="Goltsman D.S."/>
            <person name="Denef V.J."/>
            <person name="Singer S.W."/>
            <person name="VerBerkmoes N.C."/>
            <person name="Lefsrud M."/>
            <person name="Mueller R.S."/>
            <person name="Dick G.J."/>
            <person name="Sun C.L."/>
            <person name="Wheeler K.E."/>
            <person name="Zemla A."/>
            <person name="Baker B.J."/>
            <person name="Hauser L."/>
            <person name="Land M."/>
            <person name="Shah M.B."/>
            <person name="Thelen M.P."/>
            <person name="Hettich R.L."/>
            <person name="Banfield J.F."/>
        </authorList>
    </citation>
    <scope>NUCLEOTIDE SEQUENCE [LARGE SCALE GENOMIC DNA]</scope>
</reference>
<feature type="site" description="Important for catalytic activity" evidence="7">
    <location>
        <position position="221"/>
    </location>
</feature>
<evidence type="ECO:0000313" key="9">
    <source>
        <dbReference type="Proteomes" id="UP000009374"/>
    </source>
</evidence>